<keyword evidence="2" id="KW-1185">Reference proteome</keyword>
<accession>A0A434AYI8</accession>
<dbReference type="AlphaFoldDB" id="A0A434AYI8"/>
<comment type="caution">
    <text evidence="1">The sequence shown here is derived from an EMBL/GenBank/DDBJ whole genome shotgun (WGS) entry which is preliminary data.</text>
</comment>
<organism evidence="1 2">
    <name type="scientific">Ancylomarina longa</name>
    <dbReference type="NCBI Taxonomy" id="2487017"/>
    <lineage>
        <taxon>Bacteria</taxon>
        <taxon>Pseudomonadati</taxon>
        <taxon>Bacteroidota</taxon>
        <taxon>Bacteroidia</taxon>
        <taxon>Marinilabiliales</taxon>
        <taxon>Marinifilaceae</taxon>
        <taxon>Ancylomarina</taxon>
    </lineage>
</organism>
<reference evidence="1 2" key="1">
    <citation type="submission" date="2018-11" db="EMBL/GenBank/DDBJ databases">
        <title>Parancylomarina longa gen. nov., sp. nov., isolated from sediments of southern Okinawa.</title>
        <authorList>
            <person name="Fu T."/>
        </authorList>
    </citation>
    <scope>NUCLEOTIDE SEQUENCE [LARGE SCALE GENOMIC DNA]</scope>
    <source>
        <strain evidence="1 2">T3-2 S1-C</strain>
    </source>
</reference>
<evidence type="ECO:0000313" key="1">
    <source>
        <dbReference type="EMBL" id="RUT79527.1"/>
    </source>
</evidence>
<sequence length="78" mass="8519">MVFVCSGASDVGELTDVVARKLNQEGIATMDCGRKLMNKLGSSDFIHVRLCDLGYLKGATEPDHYKIDAIFEVVTVLL</sequence>
<proteinExistence type="predicted"/>
<dbReference type="Proteomes" id="UP000282985">
    <property type="component" value="Unassembled WGS sequence"/>
</dbReference>
<dbReference type="EMBL" id="RJJX01000002">
    <property type="protein sequence ID" value="RUT79527.1"/>
    <property type="molecule type" value="Genomic_DNA"/>
</dbReference>
<dbReference type="OrthoDB" id="2111735at2"/>
<evidence type="ECO:0000313" key="2">
    <source>
        <dbReference type="Proteomes" id="UP000282985"/>
    </source>
</evidence>
<gene>
    <name evidence="1" type="ORF">DLK05_02225</name>
</gene>
<name>A0A434AYI8_9BACT</name>
<protein>
    <submittedName>
        <fullName evidence="1">Uncharacterized protein</fullName>
    </submittedName>
</protein>